<evidence type="ECO:0000313" key="2">
    <source>
        <dbReference type="Proteomes" id="UP001151760"/>
    </source>
</evidence>
<evidence type="ECO:0000313" key="1">
    <source>
        <dbReference type="EMBL" id="GJT40689.1"/>
    </source>
</evidence>
<keyword evidence="2" id="KW-1185">Reference proteome</keyword>
<proteinExistence type="predicted"/>
<gene>
    <name evidence="1" type="ORF">Tco_0940554</name>
</gene>
<name>A0ABQ5DV32_9ASTR</name>
<reference evidence="1" key="1">
    <citation type="journal article" date="2022" name="Int. J. Mol. Sci.">
        <title>Draft Genome of Tanacetum Coccineum: Genomic Comparison of Closely Related Tanacetum-Family Plants.</title>
        <authorList>
            <person name="Yamashiro T."/>
            <person name="Shiraishi A."/>
            <person name="Nakayama K."/>
            <person name="Satake H."/>
        </authorList>
    </citation>
    <scope>NUCLEOTIDE SEQUENCE</scope>
</reference>
<protein>
    <submittedName>
        <fullName evidence="1">Uncharacterized protein</fullName>
    </submittedName>
</protein>
<reference evidence="1" key="2">
    <citation type="submission" date="2022-01" db="EMBL/GenBank/DDBJ databases">
        <authorList>
            <person name="Yamashiro T."/>
            <person name="Shiraishi A."/>
            <person name="Satake H."/>
            <person name="Nakayama K."/>
        </authorList>
    </citation>
    <scope>NUCLEOTIDE SEQUENCE</scope>
</reference>
<organism evidence="1 2">
    <name type="scientific">Tanacetum coccineum</name>
    <dbReference type="NCBI Taxonomy" id="301880"/>
    <lineage>
        <taxon>Eukaryota</taxon>
        <taxon>Viridiplantae</taxon>
        <taxon>Streptophyta</taxon>
        <taxon>Embryophyta</taxon>
        <taxon>Tracheophyta</taxon>
        <taxon>Spermatophyta</taxon>
        <taxon>Magnoliopsida</taxon>
        <taxon>eudicotyledons</taxon>
        <taxon>Gunneridae</taxon>
        <taxon>Pentapetalae</taxon>
        <taxon>asterids</taxon>
        <taxon>campanulids</taxon>
        <taxon>Asterales</taxon>
        <taxon>Asteraceae</taxon>
        <taxon>Asteroideae</taxon>
        <taxon>Anthemideae</taxon>
        <taxon>Anthemidinae</taxon>
        <taxon>Tanacetum</taxon>
    </lineage>
</organism>
<dbReference type="Proteomes" id="UP001151760">
    <property type="component" value="Unassembled WGS sequence"/>
</dbReference>
<dbReference type="EMBL" id="BQNB010015496">
    <property type="protein sequence ID" value="GJT40689.1"/>
    <property type="molecule type" value="Genomic_DNA"/>
</dbReference>
<comment type="caution">
    <text evidence="1">The sequence shown here is derived from an EMBL/GenBank/DDBJ whole genome shotgun (WGS) entry which is preliminary data.</text>
</comment>
<accession>A0ABQ5DV32</accession>
<sequence length="170" mass="20105">MDVPERRNQCTLLDMVRSMITSYNSSLILLDYLPKFCNMHAQYGSRLRRLTKHPYETVKSWEEAVDLGEIQEEKIQHLLKSLATFQELEGLNHHKRNDSDSQKFRCEGGAWIGRAPAKLHCKCLLQKSENNSLRQKSPMEAVWIEIYHRTWSSERRQTLSKTYHYGFREC</sequence>